<dbReference type="Proteomes" id="UP000231028">
    <property type="component" value="Unassembled WGS sequence"/>
</dbReference>
<dbReference type="InterPro" id="IPR011045">
    <property type="entry name" value="N2O_reductase_N"/>
</dbReference>
<reference evidence="2" key="1">
    <citation type="submission" date="2017-09" db="EMBL/GenBank/DDBJ databases">
        <title>Depth-based differentiation of microbial function through sediment-hosted aquifers and enrichment of novel symbionts in the deep terrestrial subsurface.</title>
        <authorList>
            <person name="Probst A.J."/>
            <person name="Ladd B."/>
            <person name="Jarett J.K."/>
            <person name="Geller-Mcgrath D.E."/>
            <person name="Sieber C.M.K."/>
            <person name="Emerson J.B."/>
            <person name="Anantharaman K."/>
            <person name="Thomas B.C."/>
            <person name="Malmstrom R."/>
            <person name="Stieglmeier M."/>
            <person name="Klingl A."/>
            <person name="Woyke T."/>
            <person name="Ryan C.M."/>
            <person name="Banfield J.F."/>
        </authorList>
    </citation>
    <scope>NUCLEOTIDE SEQUENCE [LARGE SCALE GENOMIC DNA]</scope>
</reference>
<gene>
    <name evidence="1" type="ORF">COZ13_02695</name>
</gene>
<dbReference type="InterPro" id="IPR011964">
    <property type="entry name" value="YVTN_b-propeller_repeat"/>
</dbReference>
<dbReference type="Gene3D" id="2.130.10.10">
    <property type="entry name" value="YVTN repeat-like/Quinoprotein amine dehydrogenase"/>
    <property type="match status" value="1"/>
</dbReference>
<proteinExistence type="predicted"/>
<organism evidence="1 2">
    <name type="scientific">Candidatus Desantisbacteria bacterium CG_4_10_14_3_um_filter_40_18</name>
    <dbReference type="NCBI Taxonomy" id="1974544"/>
    <lineage>
        <taxon>Bacteria</taxon>
        <taxon>Candidatus Desantisiibacteriota</taxon>
    </lineage>
</organism>
<comment type="caution">
    <text evidence="1">The sequence shown here is derived from an EMBL/GenBank/DDBJ whole genome shotgun (WGS) entry which is preliminary data.</text>
</comment>
<feature type="non-terminal residue" evidence="1">
    <location>
        <position position="38"/>
    </location>
</feature>
<protein>
    <submittedName>
        <fullName evidence="1">Uncharacterized protein</fullName>
    </submittedName>
</protein>
<accession>A0A2M7P2M9</accession>
<evidence type="ECO:0000313" key="2">
    <source>
        <dbReference type="Proteomes" id="UP000231028"/>
    </source>
</evidence>
<sequence length="38" mass="3970">MPVGSRPYGVAITPDGRYAYVTNAGSDNVSVIEVATNQ</sequence>
<evidence type="ECO:0000313" key="1">
    <source>
        <dbReference type="EMBL" id="PIY19935.1"/>
    </source>
</evidence>
<dbReference type="SUPFAM" id="SSF50974">
    <property type="entry name" value="Nitrous oxide reductase, N-terminal domain"/>
    <property type="match status" value="1"/>
</dbReference>
<dbReference type="NCBIfam" id="TIGR02276">
    <property type="entry name" value="beta_rpt_yvtn"/>
    <property type="match status" value="1"/>
</dbReference>
<dbReference type="AlphaFoldDB" id="A0A2M7P2M9"/>
<dbReference type="InterPro" id="IPR015943">
    <property type="entry name" value="WD40/YVTN_repeat-like_dom_sf"/>
</dbReference>
<dbReference type="EMBL" id="PFKI01000088">
    <property type="protein sequence ID" value="PIY19935.1"/>
    <property type="molecule type" value="Genomic_DNA"/>
</dbReference>
<name>A0A2M7P2M9_9BACT</name>